<keyword evidence="1" id="KW-0812">Transmembrane</keyword>
<evidence type="ECO:0000256" key="1">
    <source>
        <dbReference type="SAM" id="Phobius"/>
    </source>
</evidence>
<organism evidence="2 3">
    <name type="scientific">Solanum tuberosum</name>
    <name type="common">Potato</name>
    <dbReference type="NCBI Taxonomy" id="4113"/>
    <lineage>
        <taxon>Eukaryota</taxon>
        <taxon>Viridiplantae</taxon>
        <taxon>Streptophyta</taxon>
        <taxon>Embryophyta</taxon>
        <taxon>Tracheophyta</taxon>
        <taxon>Spermatophyta</taxon>
        <taxon>Magnoliopsida</taxon>
        <taxon>eudicotyledons</taxon>
        <taxon>Gunneridae</taxon>
        <taxon>Pentapetalae</taxon>
        <taxon>asterids</taxon>
        <taxon>lamiids</taxon>
        <taxon>Solanales</taxon>
        <taxon>Solanaceae</taxon>
        <taxon>Solanoideae</taxon>
        <taxon>Solaneae</taxon>
        <taxon>Solanum</taxon>
    </lineage>
</organism>
<dbReference type="EnsemblPlants" id="PGSC0003DMT400051984">
    <property type="protein sequence ID" value="PGSC0003DMT400051984"/>
    <property type="gene ID" value="PGSC0003DMG401020176"/>
</dbReference>
<dbReference type="Proteomes" id="UP000011115">
    <property type="component" value="Unassembled WGS sequence"/>
</dbReference>
<sequence length="85" mass="9240">MVQHRRGTALVQAAPLHKEAEMEQYTTRQTTGIRARVSSGGGLLAVHGGSFSDVEEISYSDGIDRGLLLVFTFFSFANISLVLIN</sequence>
<reference evidence="3" key="1">
    <citation type="journal article" date="2011" name="Nature">
        <title>Genome sequence and analysis of the tuber crop potato.</title>
        <authorList>
            <consortium name="The Potato Genome Sequencing Consortium"/>
        </authorList>
    </citation>
    <scope>NUCLEOTIDE SEQUENCE [LARGE SCALE GENOMIC DNA]</scope>
    <source>
        <strain evidence="3">cv. DM1-3 516 R44</strain>
    </source>
</reference>
<feature type="transmembrane region" description="Helical" evidence="1">
    <location>
        <begin position="66"/>
        <end position="84"/>
    </location>
</feature>
<proteinExistence type="predicted"/>
<keyword evidence="1" id="KW-0472">Membrane</keyword>
<dbReference type="PaxDb" id="4113-PGSC0003DMT400051984"/>
<accession>M1BSL3</accession>
<dbReference type="AlphaFoldDB" id="M1BSL3"/>
<keyword evidence="1" id="KW-1133">Transmembrane helix</keyword>
<keyword evidence="3" id="KW-1185">Reference proteome</keyword>
<dbReference type="HOGENOM" id="CLU_2517044_0_0_1"/>
<dbReference type="InParanoid" id="M1BSL3"/>
<protein>
    <submittedName>
        <fullName evidence="2">Uncharacterized protein</fullName>
    </submittedName>
</protein>
<reference evidence="2" key="2">
    <citation type="submission" date="2015-06" db="UniProtKB">
        <authorList>
            <consortium name="EnsemblPlants"/>
        </authorList>
    </citation>
    <scope>IDENTIFICATION</scope>
    <source>
        <strain evidence="2">DM1-3 516 R44</strain>
    </source>
</reference>
<name>M1BSL3_SOLTU</name>
<evidence type="ECO:0000313" key="2">
    <source>
        <dbReference type="EnsemblPlants" id="PGSC0003DMT400051984"/>
    </source>
</evidence>
<evidence type="ECO:0000313" key="3">
    <source>
        <dbReference type="Proteomes" id="UP000011115"/>
    </source>
</evidence>
<dbReference type="Gramene" id="PGSC0003DMT400051984">
    <property type="protein sequence ID" value="PGSC0003DMT400051984"/>
    <property type="gene ID" value="PGSC0003DMG401020176"/>
</dbReference>